<dbReference type="GO" id="GO:0005802">
    <property type="term" value="C:trans-Golgi network"/>
    <property type="evidence" value="ECO:0007669"/>
    <property type="project" value="TreeGrafter"/>
</dbReference>
<dbReference type="InterPro" id="IPR009011">
    <property type="entry name" value="Man6P_isomerase_rcpt-bd_dom_sf"/>
</dbReference>
<dbReference type="GeneID" id="106055546"/>
<evidence type="ECO:0000256" key="1">
    <source>
        <dbReference type="SAM" id="SignalP"/>
    </source>
</evidence>
<gene>
    <name evidence="3 4" type="primary">LOC106055546</name>
</gene>
<dbReference type="OrthoDB" id="6117687at2759"/>
<feature type="chain" id="PRO_5044702543" evidence="1">
    <location>
        <begin position="35"/>
        <end position="182"/>
    </location>
</feature>
<dbReference type="PANTHER" id="PTHR15071:SF0">
    <property type="entry name" value="MANNOSE 6-PHOSPHATE RECEPTOR-LIKE PROTEIN 1"/>
    <property type="match status" value="1"/>
</dbReference>
<evidence type="ECO:0000313" key="2">
    <source>
        <dbReference type="Proteomes" id="UP001165740"/>
    </source>
</evidence>
<reference evidence="3 4" key="1">
    <citation type="submission" date="2025-04" db="UniProtKB">
        <authorList>
            <consortium name="RefSeq"/>
        </authorList>
    </citation>
    <scope>IDENTIFICATION</scope>
</reference>
<dbReference type="PANTHER" id="PTHR15071">
    <property type="entry name" value="MANNOSE-6-PHOSPHATE RECEPTOR FAMILY MEMBER"/>
    <property type="match status" value="1"/>
</dbReference>
<evidence type="ECO:0000313" key="3">
    <source>
        <dbReference type="RefSeq" id="XP_055870928.1"/>
    </source>
</evidence>
<sequence length="182" mass="20568">MRVSARPTTLVHSMLPLKVLTVFYVLMNCAVVVASKLQDSTCTQLDSCSCTFGNGTLLDLSPLAFKSRPRFVLDGIQFQYLYNPCYNFTFGECENVSMCQYQNVAGNYFVLGTQDSAYFVTDTDDDHIVFLLYSHTDSYGFTRHTTVQLVCSNQTTDDFIFLGEHTLRTYVFMLVSPHCCAK</sequence>
<keyword evidence="2" id="KW-1185">Reference proteome</keyword>
<protein>
    <submittedName>
        <fullName evidence="3">Uncharacterized protein LOC106055546 isoform X1</fullName>
    </submittedName>
    <submittedName>
        <fullName evidence="4">Uncharacterized protein LOC106055546 isoform X2</fullName>
    </submittedName>
</protein>
<accession>A0A9W2Z7G5</accession>
<organism evidence="2 4">
    <name type="scientific">Biomphalaria glabrata</name>
    <name type="common">Bloodfluke planorb</name>
    <name type="synonym">Freshwater snail</name>
    <dbReference type="NCBI Taxonomy" id="6526"/>
    <lineage>
        <taxon>Eukaryota</taxon>
        <taxon>Metazoa</taxon>
        <taxon>Spiralia</taxon>
        <taxon>Lophotrochozoa</taxon>
        <taxon>Mollusca</taxon>
        <taxon>Gastropoda</taxon>
        <taxon>Heterobranchia</taxon>
        <taxon>Euthyneura</taxon>
        <taxon>Panpulmonata</taxon>
        <taxon>Hygrophila</taxon>
        <taxon>Lymnaeoidea</taxon>
        <taxon>Planorbidae</taxon>
        <taxon>Biomphalaria</taxon>
    </lineage>
</organism>
<keyword evidence="1" id="KW-0732">Signal</keyword>
<feature type="signal peptide" evidence="1">
    <location>
        <begin position="1"/>
        <end position="34"/>
    </location>
</feature>
<proteinExistence type="predicted"/>
<name>A0A9W2Z7G5_BIOGL</name>
<dbReference type="Gene3D" id="2.70.130.10">
    <property type="entry name" value="Mannose-6-phosphate receptor binding domain"/>
    <property type="match status" value="1"/>
</dbReference>
<dbReference type="GO" id="GO:0000139">
    <property type="term" value="C:Golgi membrane"/>
    <property type="evidence" value="ECO:0007669"/>
    <property type="project" value="UniProtKB-SubCell"/>
</dbReference>
<dbReference type="SUPFAM" id="SSF50911">
    <property type="entry name" value="Mannose 6-phosphate receptor domain"/>
    <property type="match status" value="1"/>
</dbReference>
<dbReference type="RefSeq" id="XP_055870928.1">
    <property type="nucleotide sequence ID" value="XM_056014953.1"/>
</dbReference>
<dbReference type="OMA" id="PANGHEW"/>
<dbReference type="RefSeq" id="XP_055870929.1">
    <property type="nucleotide sequence ID" value="XM_056014954.1"/>
</dbReference>
<evidence type="ECO:0000313" key="4">
    <source>
        <dbReference type="RefSeq" id="XP_055870929.1"/>
    </source>
</evidence>
<dbReference type="AlphaFoldDB" id="A0A9W2Z7G5"/>
<dbReference type="Proteomes" id="UP001165740">
    <property type="component" value="Chromosome 17"/>
</dbReference>